<evidence type="ECO:0000313" key="3">
    <source>
        <dbReference type="Proteomes" id="UP000622890"/>
    </source>
</evidence>
<dbReference type="EMBL" id="JAEPBG010000012">
    <property type="protein sequence ID" value="MBK4737485.1"/>
    <property type="molecule type" value="Genomic_DNA"/>
</dbReference>
<name>A0A934W8E7_9BURK</name>
<protein>
    <recommendedName>
        <fullName evidence="4">Virulence factor</fullName>
    </recommendedName>
</protein>
<accession>A0A934W8E7</accession>
<proteinExistence type="predicted"/>
<dbReference type="RefSeq" id="WP_200595810.1">
    <property type="nucleotide sequence ID" value="NZ_JAEPBG010000012.1"/>
</dbReference>
<evidence type="ECO:0000256" key="1">
    <source>
        <dbReference type="SAM" id="SignalP"/>
    </source>
</evidence>
<gene>
    <name evidence="2" type="ORF">JJB74_22940</name>
</gene>
<sequence length="99" mass="10968">MRTLFLSGIAALAFSVYAPIASAHDHGGVRWSVNIGVPGPVAYGPPAVYQPAPVYVAPQPVYVAPRPVYVAPAAPVYYSYPSYYGQGRWHHHHHHHYRY</sequence>
<keyword evidence="3" id="KW-1185">Reference proteome</keyword>
<dbReference type="Proteomes" id="UP000622890">
    <property type="component" value="Unassembled WGS sequence"/>
</dbReference>
<dbReference type="AlphaFoldDB" id="A0A934W8E7"/>
<feature type="chain" id="PRO_5037681787" description="Virulence factor" evidence="1">
    <location>
        <begin position="24"/>
        <end position="99"/>
    </location>
</feature>
<reference evidence="2" key="1">
    <citation type="submission" date="2021-01" db="EMBL/GenBank/DDBJ databases">
        <title>Genome sequence of strain Noviherbaspirillum sp. DKR-6.</title>
        <authorList>
            <person name="Chaudhary D.K."/>
        </authorList>
    </citation>
    <scope>NUCLEOTIDE SEQUENCE</scope>
    <source>
        <strain evidence="2">DKR-6</strain>
    </source>
</reference>
<feature type="signal peptide" evidence="1">
    <location>
        <begin position="1"/>
        <end position="23"/>
    </location>
</feature>
<comment type="caution">
    <text evidence="2">The sequence shown here is derived from an EMBL/GenBank/DDBJ whole genome shotgun (WGS) entry which is preliminary data.</text>
</comment>
<evidence type="ECO:0008006" key="4">
    <source>
        <dbReference type="Google" id="ProtNLM"/>
    </source>
</evidence>
<evidence type="ECO:0000313" key="2">
    <source>
        <dbReference type="EMBL" id="MBK4737485.1"/>
    </source>
</evidence>
<organism evidence="2 3">
    <name type="scientific">Noviherbaspirillum pedocola</name>
    <dbReference type="NCBI Taxonomy" id="2801341"/>
    <lineage>
        <taxon>Bacteria</taxon>
        <taxon>Pseudomonadati</taxon>
        <taxon>Pseudomonadota</taxon>
        <taxon>Betaproteobacteria</taxon>
        <taxon>Burkholderiales</taxon>
        <taxon>Oxalobacteraceae</taxon>
        <taxon>Noviherbaspirillum</taxon>
    </lineage>
</organism>
<keyword evidence="1" id="KW-0732">Signal</keyword>